<name>A0A5C2RT45_9APHY</name>
<proteinExistence type="predicted"/>
<dbReference type="EMBL" id="ML122305">
    <property type="protein sequence ID" value="RPD54514.1"/>
    <property type="molecule type" value="Genomic_DNA"/>
</dbReference>
<reference evidence="2" key="1">
    <citation type="journal article" date="2018" name="Genome Biol. Evol.">
        <title>Genomics and development of Lentinus tigrinus, a white-rot wood-decaying mushroom with dimorphic fruiting bodies.</title>
        <authorList>
            <person name="Wu B."/>
            <person name="Xu Z."/>
            <person name="Knudson A."/>
            <person name="Carlson A."/>
            <person name="Chen N."/>
            <person name="Kovaka S."/>
            <person name="LaButti K."/>
            <person name="Lipzen A."/>
            <person name="Pennachio C."/>
            <person name="Riley R."/>
            <person name="Schakwitz W."/>
            <person name="Umezawa K."/>
            <person name="Ohm R.A."/>
            <person name="Grigoriev I.V."/>
            <person name="Nagy L.G."/>
            <person name="Gibbons J."/>
            <person name="Hibbett D."/>
        </authorList>
    </citation>
    <scope>NUCLEOTIDE SEQUENCE [LARGE SCALE GENOMIC DNA]</scope>
    <source>
        <strain evidence="2">ALCF2SS1-6</strain>
    </source>
</reference>
<evidence type="ECO:0000313" key="2">
    <source>
        <dbReference type="EMBL" id="RPD54514.1"/>
    </source>
</evidence>
<dbReference type="OrthoDB" id="2793280at2759"/>
<evidence type="ECO:0008006" key="4">
    <source>
        <dbReference type="Google" id="ProtNLM"/>
    </source>
</evidence>
<keyword evidence="3" id="KW-1185">Reference proteome</keyword>
<gene>
    <name evidence="2" type="ORF">L227DRAFT_348563</name>
</gene>
<protein>
    <recommendedName>
        <fullName evidence="4">HNH nuclease domain-containing protein</fullName>
    </recommendedName>
</protein>
<dbReference type="Proteomes" id="UP000313359">
    <property type="component" value="Unassembled WGS sequence"/>
</dbReference>
<feature type="region of interest" description="Disordered" evidence="1">
    <location>
        <begin position="1"/>
        <end position="44"/>
    </location>
</feature>
<organism evidence="2 3">
    <name type="scientific">Lentinus tigrinus ALCF2SS1-6</name>
    <dbReference type="NCBI Taxonomy" id="1328759"/>
    <lineage>
        <taxon>Eukaryota</taxon>
        <taxon>Fungi</taxon>
        <taxon>Dikarya</taxon>
        <taxon>Basidiomycota</taxon>
        <taxon>Agaricomycotina</taxon>
        <taxon>Agaricomycetes</taxon>
        <taxon>Polyporales</taxon>
        <taxon>Polyporaceae</taxon>
        <taxon>Lentinus</taxon>
    </lineage>
</organism>
<feature type="compositionally biased region" description="Pro residues" evidence="1">
    <location>
        <begin position="24"/>
        <end position="33"/>
    </location>
</feature>
<dbReference type="AlphaFoldDB" id="A0A5C2RT45"/>
<accession>A0A5C2RT45</accession>
<evidence type="ECO:0000256" key="1">
    <source>
        <dbReference type="SAM" id="MobiDB-lite"/>
    </source>
</evidence>
<sequence>MQVVALSGPTQRWPYRTKSQIPRTRPPPAPRPHSNPGEPRGAQTVHDIRNYVTLRADLYERWDANAFAFVPVDGRFIAYYITPVPELQAVDFHCAQLITPQRMDGYLLYVRFALSIFTLIALNRLSHHPQSSPLMHPPSALFRTSRTVSRPPILPETPEEAQPSARVCPSEAVGVDPSAVMDDITAAKRIIDWYSDVD</sequence>
<evidence type="ECO:0000313" key="3">
    <source>
        <dbReference type="Proteomes" id="UP000313359"/>
    </source>
</evidence>